<sequence>MEKQRRKILLIAFALSLLFHAGLLELIYNGQWLIIDLETKNENQPEQVTIVFPENKPKQPPKTREVVQNRNFNNQKPDDTSLLSDQNSRAKNPEFNGRKGDMPQSAGNSPLANLSSRPSKEFRRPFQQKRFSAKALRGESSRAPQTASLLKPAKQAASRLSRGNNNWMNQKDFSVEELGALTLSTYQWDWAPYVNAMRDKLIHVWIAPPAYYQLGLISGYTIIRYTVNRKGELVGYEVLKHRGHDSLKRSSVQAIESLFPFNPLPDDFPDPTLTIIAKLIYPDVRNRR</sequence>
<proteinExistence type="predicted"/>
<evidence type="ECO:0000259" key="2">
    <source>
        <dbReference type="PROSITE" id="PS52015"/>
    </source>
</evidence>
<dbReference type="AlphaFoldDB" id="A0A7V5PQ06"/>
<dbReference type="InterPro" id="IPR037682">
    <property type="entry name" value="TonB_C"/>
</dbReference>
<feature type="compositionally biased region" description="Polar residues" evidence="1">
    <location>
        <begin position="105"/>
        <end position="117"/>
    </location>
</feature>
<feature type="region of interest" description="Disordered" evidence="1">
    <location>
        <begin position="53"/>
        <end position="166"/>
    </location>
</feature>
<name>A0A7V5PQ06_CALAY</name>
<organism evidence="3">
    <name type="scientific">Caldithrix abyssi</name>
    <dbReference type="NCBI Taxonomy" id="187145"/>
    <lineage>
        <taxon>Bacteria</taxon>
        <taxon>Pseudomonadati</taxon>
        <taxon>Calditrichota</taxon>
        <taxon>Calditrichia</taxon>
        <taxon>Calditrichales</taxon>
        <taxon>Calditrichaceae</taxon>
        <taxon>Caldithrix</taxon>
    </lineage>
</organism>
<dbReference type="Gene3D" id="3.30.1150.10">
    <property type="match status" value="1"/>
</dbReference>
<comment type="caution">
    <text evidence="3">The sequence shown here is derived from an EMBL/GenBank/DDBJ whole genome shotgun (WGS) entry which is preliminary data.</text>
</comment>
<dbReference type="SUPFAM" id="SSF74653">
    <property type="entry name" value="TolA/TonB C-terminal domain"/>
    <property type="match status" value="1"/>
</dbReference>
<reference evidence="3" key="1">
    <citation type="journal article" date="2020" name="mSystems">
        <title>Genome- and Community-Level Interaction Insights into Carbon Utilization and Element Cycling Functions of Hydrothermarchaeota in Hydrothermal Sediment.</title>
        <authorList>
            <person name="Zhou Z."/>
            <person name="Liu Y."/>
            <person name="Xu W."/>
            <person name="Pan J."/>
            <person name="Luo Z.H."/>
            <person name="Li M."/>
        </authorList>
    </citation>
    <scope>NUCLEOTIDE SEQUENCE [LARGE SCALE GENOMIC DNA]</scope>
    <source>
        <strain evidence="3">HyVt-527</strain>
    </source>
</reference>
<protein>
    <recommendedName>
        <fullName evidence="2">TonB C-terminal domain-containing protein</fullName>
    </recommendedName>
</protein>
<evidence type="ECO:0000256" key="1">
    <source>
        <dbReference type="SAM" id="MobiDB-lite"/>
    </source>
</evidence>
<dbReference type="Proteomes" id="UP000886124">
    <property type="component" value="Unassembled WGS sequence"/>
</dbReference>
<evidence type="ECO:0000313" key="3">
    <source>
        <dbReference type="EMBL" id="HHJ53149.1"/>
    </source>
</evidence>
<feature type="compositionally biased region" description="Polar residues" evidence="1">
    <location>
        <begin position="68"/>
        <end position="90"/>
    </location>
</feature>
<gene>
    <name evidence="3" type="ORF">ENJ89_08140</name>
</gene>
<dbReference type="PROSITE" id="PS52015">
    <property type="entry name" value="TONB_CTD"/>
    <property type="match status" value="1"/>
</dbReference>
<dbReference type="GO" id="GO:0055085">
    <property type="term" value="P:transmembrane transport"/>
    <property type="evidence" value="ECO:0007669"/>
    <property type="project" value="InterPro"/>
</dbReference>
<dbReference type="EMBL" id="DROD01000522">
    <property type="protein sequence ID" value="HHJ53149.1"/>
    <property type="molecule type" value="Genomic_DNA"/>
</dbReference>
<feature type="domain" description="TonB C-terminal" evidence="2">
    <location>
        <begin position="193"/>
        <end position="288"/>
    </location>
</feature>
<accession>A0A7V5PQ06</accession>